<comment type="caution">
    <text evidence="2">The sequence shown here is derived from an EMBL/GenBank/DDBJ whole genome shotgun (WGS) entry which is preliminary data.</text>
</comment>
<evidence type="ECO:0000313" key="2">
    <source>
        <dbReference type="EMBL" id="MBR7742998.1"/>
    </source>
</evidence>
<accession>A0A941D8E9</accession>
<dbReference type="Proteomes" id="UP000677016">
    <property type="component" value="Unassembled WGS sequence"/>
</dbReference>
<organism evidence="2 3">
    <name type="scientific">Phycicoccus avicenniae</name>
    <dbReference type="NCBI Taxonomy" id="2828860"/>
    <lineage>
        <taxon>Bacteria</taxon>
        <taxon>Bacillati</taxon>
        <taxon>Actinomycetota</taxon>
        <taxon>Actinomycetes</taxon>
        <taxon>Micrococcales</taxon>
        <taxon>Intrasporangiaceae</taxon>
        <taxon>Phycicoccus</taxon>
    </lineage>
</organism>
<evidence type="ECO:0000313" key="3">
    <source>
        <dbReference type="Proteomes" id="UP000677016"/>
    </source>
</evidence>
<reference evidence="2" key="1">
    <citation type="submission" date="2021-04" db="EMBL/GenBank/DDBJ databases">
        <title>Phycicoccus avicenniae sp. nov., a novel endophytic actinomycetes isolated from branch of Avicennia mariana.</title>
        <authorList>
            <person name="Tuo L."/>
        </authorList>
    </citation>
    <scope>NUCLEOTIDE SEQUENCE</scope>
    <source>
        <strain evidence="2">BSK3Z-2</strain>
    </source>
</reference>
<proteinExistence type="predicted"/>
<sequence>MFSSTAAAGAALEGAVDAVTACDLNDRLHSLITETWQANLGRYEPDELGDDAQTLGHTCARNIANRAEGLVLGNRERDVDRWDISGLSVARPHGALRLDYAGRHFHIMKAPMRHGRRPQWEKFDPWTQSSEVREYAARANTMALHGYRTAAPGQEALPVSMLPFALAAQEVHLPHFVFVWGADIASPGTSGWLGVPALGEQSFAAVHPLWSDPDDYVPGGSRRRGPTGPSYDERATNTPALTLKPRPAHEGQA</sequence>
<name>A0A941D8E9_9MICO</name>
<dbReference type="EMBL" id="JAGSNF010000008">
    <property type="protein sequence ID" value="MBR7742998.1"/>
    <property type="molecule type" value="Genomic_DNA"/>
</dbReference>
<gene>
    <name evidence="2" type="ORF">KC207_06820</name>
</gene>
<dbReference type="AlphaFoldDB" id="A0A941D8E9"/>
<evidence type="ECO:0000256" key="1">
    <source>
        <dbReference type="SAM" id="MobiDB-lite"/>
    </source>
</evidence>
<feature type="region of interest" description="Disordered" evidence="1">
    <location>
        <begin position="214"/>
        <end position="253"/>
    </location>
</feature>
<protein>
    <submittedName>
        <fullName evidence="2">Uncharacterized protein</fullName>
    </submittedName>
</protein>
<dbReference type="RefSeq" id="WP_211602248.1">
    <property type="nucleotide sequence ID" value="NZ_JAGSNF010000008.1"/>
</dbReference>
<keyword evidence="3" id="KW-1185">Reference proteome</keyword>